<dbReference type="AlphaFoldDB" id="A0A378YA45"/>
<organism evidence="2 3">
    <name type="scientific">Nocardia otitidiscaviarum</name>
    <dbReference type="NCBI Taxonomy" id="1823"/>
    <lineage>
        <taxon>Bacteria</taxon>
        <taxon>Bacillati</taxon>
        <taxon>Actinomycetota</taxon>
        <taxon>Actinomycetes</taxon>
        <taxon>Mycobacteriales</taxon>
        <taxon>Nocardiaceae</taxon>
        <taxon>Nocardia</taxon>
    </lineage>
</organism>
<dbReference type="InterPro" id="IPR014710">
    <property type="entry name" value="RmlC-like_jellyroll"/>
</dbReference>
<evidence type="ECO:0000313" key="2">
    <source>
        <dbReference type="EMBL" id="SUA73239.1"/>
    </source>
</evidence>
<dbReference type="RefSeq" id="WP_039817046.1">
    <property type="nucleotide sequence ID" value="NZ_JADLRH010000005.1"/>
</dbReference>
<proteinExistence type="predicted"/>
<dbReference type="Pfam" id="PF07883">
    <property type="entry name" value="Cupin_2"/>
    <property type="match status" value="1"/>
</dbReference>
<dbReference type="PANTHER" id="PTHR36440:SF1">
    <property type="entry name" value="PUTATIVE (AFU_ORTHOLOGUE AFUA_8G07350)-RELATED"/>
    <property type="match status" value="1"/>
</dbReference>
<dbReference type="SUPFAM" id="SSF51182">
    <property type="entry name" value="RmlC-like cupins"/>
    <property type="match status" value="1"/>
</dbReference>
<dbReference type="InterPro" id="IPR011051">
    <property type="entry name" value="RmlC_Cupin_sf"/>
</dbReference>
<dbReference type="EMBL" id="UGRY01000002">
    <property type="protein sequence ID" value="SUA73239.1"/>
    <property type="molecule type" value="Genomic_DNA"/>
</dbReference>
<dbReference type="Proteomes" id="UP000255467">
    <property type="component" value="Unassembled WGS sequence"/>
</dbReference>
<feature type="domain" description="Cupin type-2" evidence="1">
    <location>
        <begin position="44"/>
        <end position="111"/>
    </location>
</feature>
<keyword evidence="3" id="KW-1185">Reference proteome</keyword>
<sequence length="158" mass="16866">MSSTTALIVPNATAETVALPHGGAFHLLAEAGDTAGALSVNRLTLGLGADGAAPHRHTRSAELFYILDGTMEFYLDGRSTTVTAGSLIIVPPGMPHAFGAVPDSTADVLIVLGPGVDRFEYFRQLGRIQHGRADFASLLPEQQRFDVHFLPDAKWRQS</sequence>
<dbReference type="PANTHER" id="PTHR36440">
    <property type="entry name" value="PUTATIVE (AFU_ORTHOLOGUE AFUA_8G07350)-RELATED"/>
    <property type="match status" value="1"/>
</dbReference>
<reference evidence="2 3" key="1">
    <citation type="submission" date="2018-06" db="EMBL/GenBank/DDBJ databases">
        <authorList>
            <consortium name="Pathogen Informatics"/>
            <person name="Doyle S."/>
        </authorList>
    </citation>
    <scope>NUCLEOTIDE SEQUENCE [LARGE SCALE GENOMIC DNA]</scope>
    <source>
        <strain evidence="2 3">NCTC1934</strain>
    </source>
</reference>
<gene>
    <name evidence="2" type="ORF">NCTC1934_00676</name>
</gene>
<evidence type="ECO:0000313" key="3">
    <source>
        <dbReference type="Proteomes" id="UP000255467"/>
    </source>
</evidence>
<dbReference type="Gene3D" id="2.60.120.10">
    <property type="entry name" value="Jelly Rolls"/>
    <property type="match status" value="1"/>
</dbReference>
<dbReference type="InterPro" id="IPR053146">
    <property type="entry name" value="QDO-like"/>
</dbReference>
<accession>A0A378YA45</accession>
<protein>
    <submittedName>
        <fullName evidence="2">Uncharacterized conserved protein, contains double-stranded beta-helix domain</fullName>
    </submittedName>
</protein>
<name>A0A378YA45_9NOCA</name>
<evidence type="ECO:0000259" key="1">
    <source>
        <dbReference type="Pfam" id="PF07883"/>
    </source>
</evidence>
<dbReference type="OrthoDB" id="9791637at2"/>
<dbReference type="InterPro" id="IPR013096">
    <property type="entry name" value="Cupin_2"/>
</dbReference>